<dbReference type="Gene3D" id="3.30.70.2190">
    <property type="match status" value="1"/>
</dbReference>
<proteinExistence type="inferred from homology"/>
<dbReference type="AlphaFoldDB" id="A0A9J7APN6"/>
<dbReference type="Pfam" id="PF02913">
    <property type="entry name" value="FAD-oxidase_C"/>
    <property type="match status" value="1"/>
</dbReference>
<feature type="domain" description="FAD-binding PCMH-type" evidence="5">
    <location>
        <begin position="54"/>
        <end position="235"/>
    </location>
</feature>
<dbReference type="Gene3D" id="3.30.465.10">
    <property type="match status" value="1"/>
</dbReference>
<protein>
    <submittedName>
        <fullName evidence="6">FAD-binding oxidoreductase</fullName>
    </submittedName>
</protein>
<name>A0A9J7APN6_9PROT</name>
<dbReference type="Gene3D" id="3.30.70.2740">
    <property type="match status" value="1"/>
</dbReference>
<dbReference type="PROSITE" id="PS51387">
    <property type="entry name" value="FAD_PCMH"/>
    <property type="match status" value="1"/>
</dbReference>
<dbReference type="EMBL" id="CP102480">
    <property type="protein sequence ID" value="UUX49579.1"/>
    <property type="molecule type" value="Genomic_DNA"/>
</dbReference>
<dbReference type="KEGG" id="naci:NUH88_19535"/>
<evidence type="ECO:0000313" key="6">
    <source>
        <dbReference type="EMBL" id="UUX49579.1"/>
    </source>
</evidence>
<dbReference type="InterPro" id="IPR016164">
    <property type="entry name" value="FAD-linked_Oxase-like_C"/>
</dbReference>
<dbReference type="InterPro" id="IPR004113">
    <property type="entry name" value="FAD-bd_oxidored_4_C"/>
</dbReference>
<dbReference type="InterPro" id="IPR016166">
    <property type="entry name" value="FAD-bd_PCMH"/>
</dbReference>
<dbReference type="InterPro" id="IPR016171">
    <property type="entry name" value="Vanillyl_alc_oxidase_C-sub2"/>
</dbReference>
<evidence type="ECO:0000256" key="1">
    <source>
        <dbReference type="ARBA" id="ARBA00001974"/>
    </source>
</evidence>
<dbReference type="SUPFAM" id="SSF55103">
    <property type="entry name" value="FAD-linked oxidases, C-terminal domain"/>
    <property type="match status" value="1"/>
</dbReference>
<dbReference type="Gene3D" id="3.30.43.10">
    <property type="entry name" value="Uridine Diphospho-n-acetylenolpyruvylglucosamine Reductase, domain 2"/>
    <property type="match status" value="1"/>
</dbReference>
<evidence type="ECO:0000256" key="2">
    <source>
        <dbReference type="ARBA" id="ARBA00008000"/>
    </source>
</evidence>
<dbReference type="Pfam" id="PF01565">
    <property type="entry name" value="FAD_binding_4"/>
    <property type="match status" value="1"/>
</dbReference>
<keyword evidence="4" id="KW-0274">FAD</keyword>
<dbReference type="InterPro" id="IPR016169">
    <property type="entry name" value="FAD-bd_PCMH_sub2"/>
</dbReference>
<dbReference type="Gene3D" id="1.10.45.10">
    <property type="entry name" value="Vanillyl-alcohol Oxidase, Chain A, domain 4"/>
    <property type="match status" value="1"/>
</dbReference>
<comment type="cofactor">
    <cofactor evidence="1">
        <name>FAD</name>
        <dbReference type="ChEBI" id="CHEBI:57692"/>
    </cofactor>
</comment>
<evidence type="ECO:0000259" key="5">
    <source>
        <dbReference type="PROSITE" id="PS51387"/>
    </source>
</evidence>
<comment type="similarity">
    <text evidence="2">Belongs to the FAD-binding oxidoreductase/transferase type 4 family.</text>
</comment>
<dbReference type="PANTHER" id="PTHR43716:SF2">
    <property type="entry name" value="BLL6224 PROTEIN"/>
    <property type="match status" value="1"/>
</dbReference>
<accession>A0A9J7APN6</accession>
<keyword evidence="3" id="KW-0285">Flavoprotein</keyword>
<dbReference type="InterPro" id="IPR051264">
    <property type="entry name" value="FAD-oxidored/transferase_4"/>
</dbReference>
<evidence type="ECO:0000256" key="3">
    <source>
        <dbReference type="ARBA" id="ARBA00022630"/>
    </source>
</evidence>
<dbReference type="Proteomes" id="UP001060336">
    <property type="component" value="Chromosome"/>
</dbReference>
<dbReference type="PANTHER" id="PTHR43716">
    <property type="entry name" value="D-2-HYDROXYGLUTARATE DEHYDROGENASE, MITOCHONDRIAL"/>
    <property type="match status" value="1"/>
</dbReference>
<dbReference type="GO" id="GO:0022904">
    <property type="term" value="P:respiratory electron transport chain"/>
    <property type="evidence" value="ECO:0007669"/>
    <property type="project" value="TreeGrafter"/>
</dbReference>
<sequence>MSAPRTTALSDAPYVPSPEESDAIARMKELLGPKGWIDNPADMEGNLIEDRGIYHGRAQLVAKPATTEEVSGVLKLCNEAGIPVVPQGGNTSLCGGSVPFEEGNEIVLSLSRMNKVRSIDPLNFTMTVEAGCVLQTLQEEAAKADRYFPLSLAAEGSCMIGGNLGTNAGGTNVLRYGNARELTLGIEVVLPDGRIWNGLGSLRKDNTGYDLKHLFIGSEGTLGVITATVLKLFPKPRDIRTAFCAIRDVDAALELLQRARAESGDSVETFELIPRLVIDLVLKHMPDCEDPLETRYDMYTLIELVTTRDNDDGIEERFEGILGQAMEDGLILDAALAQNEHQRQELWKLRENASESQKIEGASIKHDVSVPVASVPTFYAAAAEAVHKVDPEARIVAFGHMGDGNLHYNVQEPEGGDTKAFVGNWDAYNRAVHDVVVSFGGSISAEHGIGRLKREELAHYKDPVALDLMRTLKAAIDPKGIMNPGKVI</sequence>
<evidence type="ECO:0000313" key="7">
    <source>
        <dbReference type="Proteomes" id="UP001060336"/>
    </source>
</evidence>
<dbReference type="FunFam" id="1.10.45.10:FF:000001">
    <property type="entry name" value="D-lactate dehydrogenase mitochondrial"/>
    <property type="match status" value="1"/>
</dbReference>
<dbReference type="SUPFAM" id="SSF56176">
    <property type="entry name" value="FAD-binding/transporter-associated domain-like"/>
    <property type="match status" value="1"/>
</dbReference>
<dbReference type="InterPro" id="IPR036318">
    <property type="entry name" value="FAD-bd_PCMH-like_sf"/>
</dbReference>
<dbReference type="InterPro" id="IPR006094">
    <property type="entry name" value="Oxid_FAD_bind_N"/>
</dbReference>
<dbReference type="RefSeq" id="WP_257768335.1">
    <property type="nucleotide sequence ID" value="NZ_CP102480.1"/>
</dbReference>
<gene>
    <name evidence="6" type="ORF">NUH88_19535</name>
</gene>
<dbReference type="InterPro" id="IPR016167">
    <property type="entry name" value="FAD-bd_PCMH_sub1"/>
</dbReference>
<keyword evidence="7" id="KW-1185">Reference proteome</keyword>
<evidence type="ECO:0000256" key="4">
    <source>
        <dbReference type="ARBA" id="ARBA00022827"/>
    </source>
</evidence>
<dbReference type="GO" id="GO:0071949">
    <property type="term" value="F:FAD binding"/>
    <property type="evidence" value="ECO:0007669"/>
    <property type="project" value="InterPro"/>
</dbReference>
<dbReference type="GO" id="GO:0003824">
    <property type="term" value="F:catalytic activity"/>
    <property type="evidence" value="ECO:0007669"/>
    <property type="project" value="InterPro"/>
</dbReference>
<organism evidence="6 7">
    <name type="scientific">Nisaea acidiphila</name>
    <dbReference type="NCBI Taxonomy" id="1862145"/>
    <lineage>
        <taxon>Bacteria</taxon>
        <taxon>Pseudomonadati</taxon>
        <taxon>Pseudomonadota</taxon>
        <taxon>Alphaproteobacteria</taxon>
        <taxon>Rhodospirillales</taxon>
        <taxon>Thalassobaculaceae</taxon>
        <taxon>Nisaea</taxon>
    </lineage>
</organism>
<reference evidence="6" key="1">
    <citation type="submission" date="2022-08" db="EMBL/GenBank/DDBJ databases">
        <title>Nisaea acidiphila sp. nov., isolated from a marine algal debris and emended description of the genus Nisaea Urios et al. 2008.</title>
        <authorList>
            <person name="Kwon K."/>
        </authorList>
    </citation>
    <scope>NUCLEOTIDE SEQUENCE</scope>
    <source>
        <strain evidence="6">MEBiC11861</strain>
    </source>
</reference>